<dbReference type="Proteomes" id="UP000008316">
    <property type="component" value="Plasmid bgla_4p"/>
</dbReference>
<evidence type="ECO:0000313" key="2">
    <source>
        <dbReference type="EMBL" id="AEA66049.1"/>
    </source>
</evidence>
<organism evidence="2 3">
    <name type="scientific">Burkholderia gladioli (strain BSR3)</name>
    <dbReference type="NCBI Taxonomy" id="999541"/>
    <lineage>
        <taxon>Bacteria</taxon>
        <taxon>Pseudomonadati</taxon>
        <taxon>Pseudomonadota</taxon>
        <taxon>Betaproteobacteria</taxon>
        <taxon>Burkholderiales</taxon>
        <taxon>Burkholderiaceae</taxon>
        <taxon>Burkholderia</taxon>
    </lineage>
</organism>
<evidence type="ECO:0000313" key="3">
    <source>
        <dbReference type="Proteomes" id="UP000008316"/>
    </source>
</evidence>
<feature type="region of interest" description="Disordered" evidence="1">
    <location>
        <begin position="1"/>
        <end position="44"/>
    </location>
</feature>
<dbReference type="AlphaFoldDB" id="F2LTA3"/>
<dbReference type="HOGENOM" id="CLU_1583419_0_0_4"/>
<name>F2LTA3_BURGS</name>
<proteinExistence type="predicted"/>
<gene>
    <name evidence="2" type="ordered locus">bgla_4p2980</name>
</gene>
<keyword evidence="3" id="KW-1185">Reference proteome</keyword>
<sequence length="168" mass="18197">MEQSLRRAGHACLATKKRPPAPVGQHHLAEKQQASNEARHTAQTRLHKPTCYRCPRMPWIDGAGVSPGARDGRRGTGNGAPHRAAAAAGHHLAAHRGRAHNERIDAVQLKELTSALPATLARGHATGRWFIDEMHQDLCAALAIAHDSQLRVGLNSVGAWEAGHQTRR</sequence>
<feature type="compositionally biased region" description="Polar residues" evidence="1">
    <location>
        <begin position="32"/>
        <end position="44"/>
    </location>
</feature>
<protein>
    <submittedName>
        <fullName evidence="2">Transcriptional regulator, Fis family protein</fullName>
    </submittedName>
</protein>
<keyword evidence="2" id="KW-0614">Plasmid</keyword>
<dbReference type="KEGG" id="bgd:bgla_4p2980"/>
<dbReference type="EMBL" id="CP002604">
    <property type="protein sequence ID" value="AEA66049.1"/>
    <property type="molecule type" value="Genomic_DNA"/>
</dbReference>
<accession>F2LTA3</accession>
<evidence type="ECO:0000256" key="1">
    <source>
        <dbReference type="SAM" id="MobiDB-lite"/>
    </source>
</evidence>
<reference evidence="2 3" key="1">
    <citation type="journal article" date="2011" name="J. Bacteriol.">
        <title>Complete genome sequence of Burkholderia gladioli BSR3.</title>
        <authorList>
            <person name="Seo Y.S."/>
            <person name="Lim J."/>
            <person name="Choi B.S."/>
            <person name="Kim H."/>
            <person name="Goo E."/>
            <person name="Lee B."/>
            <person name="Lim J.S."/>
            <person name="Choi I.Y."/>
            <person name="Moon J.S."/>
            <person name="Kim J."/>
            <person name="Hwang I."/>
        </authorList>
    </citation>
    <scope>NUCLEOTIDE SEQUENCE [LARGE SCALE GENOMIC DNA]</scope>
    <source>
        <strain evidence="2 3">BSR3</strain>
        <plasmid evidence="2">bgla_4p</plasmid>
    </source>
</reference>
<geneLocation type="plasmid" evidence="2 3">
    <name>bgla_4p</name>
</geneLocation>